<evidence type="ECO:0000256" key="1">
    <source>
        <dbReference type="SAM" id="MobiDB-lite"/>
    </source>
</evidence>
<name>A0ABR3YKY0_9PEZI</name>
<keyword evidence="3" id="KW-1185">Reference proteome</keyword>
<evidence type="ECO:0000313" key="2">
    <source>
        <dbReference type="EMBL" id="KAL1888887.1"/>
    </source>
</evidence>
<proteinExistence type="predicted"/>
<organism evidence="2 3">
    <name type="scientific">Sporothrix stenoceras</name>
    <dbReference type="NCBI Taxonomy" id="5173"/>
    <lineage>
        <taxon>Eukaryota</taxon>
        <taxon>Fungi</taxon>
        <taxon>Dikarya</taxon>
        <taxon>Ascomycota</taxon>
        <taxon>Pezizomycotina</taxon>
        <taxon>Sordariomycetes</taxon>
        <taxon>Sordariomycetidae</taxon>
        <taxon>Ophiostomatales</taxon>
        <taxon>Ophiostomataceae</taxon>
        <taxon>Sporothrix</taxon>
    </lineage>
</organism>
<protein>
    <submittedName>
        <fullName evidence="2">Uncharacterized protein</fullName>
    </submittedName>
</protein>
<evidence type="ECO:0000313" key="3">
    <source>
        <dbReference type="Proteomes" id="UP001583186"/>
    </source>
</evidence>
<gene>
    <name evidence="2" type="ORF">Sste5346_009271</name>
</gene>
<dbReference type="Proteomes" id="UP001583186">
    <property type="component" value="Unassembled WGS sequence"/>
</dbReference>
<dbReference type="EMBL" id="JAWCUI010000083">
    <property type="protein sequence ID" value="KAL1888887.1"/>
    <property type="molecule type" value="Genomic_DNA"/>
</dbReference>
<feature type="compositionally biased region" description="Basic and acidic residues" evidence="1">
    <location>
        <begin position="157"/>
        <end position="177"/>
    </location>
</feature>
<accession>A0ABR3YKY0</accession>
<sequence length="177" mass="18402">MASTDTAAKPLSEAGLSDKDLKNIAAAWLSCPAGDNASPLSAHVIDMEKFTVLAGYSTVVNARKRFGEVKKRVRTLVFGPDNGKGNDNKDESGDNPGDSPTATPKITPKKAPAKTATKRKAAGTARNGSPPAKKGKTAKKEQAEESGANAAAQDSSSVKDEDVKEGNTKEDYGDVKA</sequence>
<comment type="caution">
    <text evidence="2">The sequence shown here is derived from an EMBL/GenBank/DDBJ whole genome shotgun (WGS) entry which is preliminary data.</text>
</comment>
<reference evidence="2 3" key="1">
    <citation type="journal article" date="2024" name="IMA Fungus">
        <title>IMA Genome - F19 : A genome assembly and annotation guide to empower mycologists, including annotated draft genome sequences of Ceratocystis pirilliformis, Diaporthe australafricana, Fusarium ophioides, Paecilomyces lecythidis, and Sporothrix stenoceras.</title>
        <authorList>
            <person name="Aylward J."/>
            <person name="Wilson A.M."/>
            <person name="Visagie C.M."/>
            <person name="Spraker J."/>
            <person name="Barnes I."/>
            <person name="Buitendag C."/>
            <person name="Ceriani C."/>
            <person name="Del Mar Angel L."/>
            <person name="du Plessis D."/>
            <person name="Fuchs T."/>
            <person name="Gasser K."/>
            <person name="Kramer D."/>
            <person name="Li W."/>
            <person name="Munsamy K."/>
            <person name="Piso A."/>
            <person name="Price J.L."/>
            <person name="Sonnekus B."/>
            <person name="Thomas C."/>
            <person name="van der Nest A."/>
            <person name="van Dijk A."/>
            <person name="van Heerden A."/>
            <person name="van Vuuren N."/>
            <person name="Yilmaz N."/>
            <person name="Duong T.A."/>
            <person name="van der Merwe N.A."/>
            <person name="Wingfield M.J."/>
            <person name="Wingfield B.D."/>
        </authorList>
    </citation>
    <scope>NUCLEOTIDE SEQUENCE [LARGE SCALE GENOMIC DNA]</scope>
    <source>
        <strain evidence="2 3">CMW 5346</strain>
    </source>
</reference>
<feature type="region of interest" description="Disordered" evidence="1">
    <location>
        <begin position="75"/>
        <end position="177"/>
    </location>
</feature>
<feature type="compositionally biased region" description="Basic residues" evidence="1">
    <location>
        <begin position="107"/>
        <end position="121"/>
    </location>
</feature>